<comment type="function">
    <text evidence="2">Catalyzes the condensation of isopentenyl diphosphate (IPP) with allylic pyrophosphates generating different type of terpenoids.</text>
</comment>
<evidence type="ECO:0000313" key="4">
    <source>
        <dbReference type="Proteomes" id="UP000186469"/>
    </source>
</evidence>
<feature type="binding site" evidence="2">
    <location>
        <position position="27"/>
    </location>
    <ligand>
        <name>substrate</name>
    </ligand>
</feature>
<dbReference type="RefSeq" id="WP_072696626.1">
    <property type="nucleotide sequence ID" value="NZ_FRDI01000003.1"/>
</dbReference>
<evidence type="ECO:0000256" key="1">
    <source>
        <dbReference type="ARBA" id="ARBA00022679"/>
    </source>
</evidence>
<feature type="binding site" evidence="2">
    <location>
        <position position="205"/>
    </location>
    <ligand>
        <name>Mg(2+)</name>
        <dbReference type="ChEBI" id="CHEBI:18420"/>
    </ligand>
</feature>
<dbReference type="CDD" id="cd00475">
    <property type="entry name" value="Cis_IPPS"/>
    <property type="match status" value="1"/>
</dbReference>
<keyword evidence="1 2" id="KW-0808">Transferase</keyword>
<dbReference type="EC" id="2.5.1.-" evidence="2"/>
<dbReference type="FunFam" id="3.40.1180.10:FF:000001">
    <property type="entry name" value="(2E,6E)-farnesyl-diphosphate-specific ditrans,polycis-undecaprenyl-diphosphate synthase"/>
    <property type="match status" value="1"/>
</dbReference>
<dbReference type="AlphaFoldDB" id="A0A1M7SH76"/>
<dbReference type="Proteomes" id="UP000186469">
    <property type="component" value="Unassembled WGS sequence"/>
</dbReference>
<feature type="binding site" evidence="2">
    <location>
        <position position="71"/>
    </location>
    <ligand>
        <name>substrate</name>
    </ligand>
</feature>
<dbReference type="STRING" id="1121455.SAMN02745728_00955"/>
<feature type="binding site" evidence="2">
    <location>
        <begin position="23"/>
        <end position="26"/>
    </location>
    <ligand>
        <name>substrate</name>
    </ligand>
</feature>
<feature type="binding site" evidence="2">
    <location>
        <begin position="67"/>
        <end position="69"/>
    </location>
    <ligand>
        <name>substrate</name>
    </ligand>
</feature>
<dbReference type="Pfam" id="PF01255">
    <property type="entry name" value="Prenyltransf"/>
    <property type="match status" value="1"/>
</dbReference>
<dbReference type="GO" id="GO:0000287">
    <property type="term" value="F:magnesium ion binding"/>
    <property type="evidence" value="ECO:0007669"/>
    <property type="project" value="UniProtKB-UniRule"/>
</dbReference>
<feature type="binding site" evidence="2">
    <location>
        <position position="186"/>
    </location>
    <ligand>
        <name>substrate</name>
    </ligand>
</feature>
<dbReference type="InterPro" id="IPR036424">
    <property type="entry name" value="UPP_synth-like_sf"/>
</dbReference>
<sequence>MNDFGLTETNIKIPKHLAVIMDGNGRWATQKGLSRSEGHRGGAVASKKLITQSRKLGIEHLTLYTFSHENWNRSADEVSTLFKLLVEFLNTELKTLEEQDIKLSVFGELEKLPLAASKALQYTIKRTQNCKSMYLNLALNYSGRYEIVQACKKLISEGIKPQELTEKLFSEALYSQGQPDPDLIIRTSGEYRISNFLLFQSAYSEYYFTPVLWPDFDEQELFKALSDYSKRQRRFGTAT</sequence>
<dbReference type="GO" id="GO:0045547">
    <property type="term" value="F:ditrans,polycis-polyprenyl diphosphate synthase [(2E,6E)-farnesyl diphosphate specific] activity"/>
    <property type="evidence" value="ECO:0007669"/>
    <property type="project" value="TreeGrafter"/>
</dbReference>
<proteinExistence type="inferred from homology"/>
<dbReference type="SUPFAM" id="SSF64005">
    <property type="entry name" value="Undecaprenyl diphosphate synthase"/>
    <property type="match status" value="1"/>
</dbReference>
<gene>
    <name evidence="3" type="ORF">SAMN02745728_00955</name>
</gene>
<feature type="binding site" evidence="2">
    <location>
        <position position="22"/>
    </location>
    <ligand>
        <name>Mg(2+)</name>
        <dbReference type="ChEBI" id="CHEBI:18420"/>
    </ligand>
</feature>
<dbReference type="InterPro" id="IPR001441">
    <property type="entry name" value="UPP_synth-like"/>
</dbReference>
<comment type="cofactor">
    <cofactor evidence="2">
        <name>Mg(2+)</name>
        <dbReference type="ChEBI" id="CHEBI:18420"/>
    </cofactor>
    <text evidence="2">Binds 2 magnesium ions per subunit.</text>
</comment>
<dbReference type="PANTHER" id="PTHR10291">
    <property type="entry name" value="DEHYDRODOLICHYL DIPHOSPHATE SYNTHASE FAMILY MEMBER"/>
    <property type="match status" value="1"/>
</dbReference>
<evidence type="ECO:0000256" key="2">
    <source>
        <dbReference type="HAMAP-Rule" id="MF_01139"/>
    </source>
</evidence>
<comment type="similarity">
    <text evidence="2">Belongs to the UPP synthase family.</text>
</comment>
<feature type="binding site" evidence="2">
    <location>
        <position position="73"/>
    </location>
    <ligand>
        <name>substrate</name>
    </ligand>
</feature>
<feature type="active site" description="Proton acceptor" evidence="2">
    <location>
        <position position="70"/>
    </location>
</feature>
<keyword evidence="4" id="KW-1185">Reference proteome</keyword>
<dbReference type="PANTHER" id="PTHR10291:SF0">
    <property type="entry name" value="DEHYDRODOLICHYL DIPHOSPHATE SYNTHASE 2"/>
    <property type="match status" value="1"/>
</dbReference>
<reference evidence="3 4" key="1">
    <citation type="submission" date="2016-12" db="EMBL/GenBank/DDBJ databases">
        <authorList>
            <person name="Song W.-J."/>
            <person name="Kurnit D.M."/>
        </authorList>
    </citation>
    <scope>NUCLEOTIDE SEQUENCE [LARGE SCALE GENOMIC DNA]</scope>
    <source>
        <strain evidence="3 4">DSM 11393</strain>
    </source>
</reference>
<feature type="active site" evidence="2">
    <location>
        <position position="22"/>
    </location>
</feature>
<feature type="binding site" evidence="2">
    <location>
        <position position="35"/>
    </location>
    <ligand>
        <name>substrate</name>
    </ligand>
</feature>
<comment type="subunit">
    <text evidence="2">Homodimer.</text>
</comment>
<accession>A0A1M7SH76</accession>
<feature type="binding site" evidence="2">
    <location>
        <begin position="192"/>
        <end position="194"/>
    </location>
    <ligand>
        <name>substrate</name>
    </ligand>
</feature>
<name>A0A1M7SH76_9BACT</name>
<keyword evidence="2" id="KW-0460">Magnesium</keyword>
<feature type="binding site" evidence="2">
    <location>
        <position position="39"/>
    </location>
    <ligand>
        <name>substrate</name>
    </ligand>
</feature>
<dbReference type="GO" id="GO:0016094">
    <property type="term" value="P:polyprenol biosynthetic process"/>
    <property type="evidence" value="ECO:0007669"/>
    <property type="project" value="TreeGrafter"/>
</dbReference>
<dbReference type="Gene3D" id="3.40.1180.10">
    <property type="entry name" value="Decaprenyl diphosphate synthase-like"/>
    <property type="match status" value="1"/>
</dbReference>
<dbReference type="NCBIfam" id="TIGR00055">
    <property type="entry name" value="uppS"/>
    <property type="match status" value="1"/>
</dbReference>
<evidence type="ECO:0000313" key="3">
    <source>
        <dbReference type="EMBL" id="SHN57825.1"/>
    </source>
</evidence>
<protein>
    <recommendedName>
        <fullName evidence="2">Isoprenyl transferase</fullName>
        <ecNumber evidence="2">2.5.1.-</ecNumber>
    </recommendedName>
</protein>
<organism evidence="3 4">
    <name type="scientific">Desulfovibrio litoralis DSM 11393</name>
    <dbReference type="NCBI Taxonomy" id="1121455"/>
    <lineage>
        <taxon>Bacteria</taxon>
        <taxon>Pseudomonadati</taxon>
        <taxon>Thermodesulfobacteriota</taxon>
        <taxon>Desulfovibrionia</taxon>
        <taxon>Desulfovibrionales</taxon>
        <taxon>Desulfovibrionaceae</taxon>
        <taxon>Desulfovibrio</taxon>
    </lineage>
</organism>
<keyword evidence="2" id="KW-0479">Metal-binding</keyword>
<dbReference type="EMBL" id="FRDI01000003">
    <property type="protein sequence ID" value="SHN57825.1"/>
    <property type="molecule type" value="Genomic_DNA"/>
</dbReference>
<dbReference type="HAMAP" id="MF_01139">
    <property type="entry name" value="ISPT"/>
    <property type="match status" value="1"/>
</dbReference>